<feature type="signal peptide" evidence="1">
    <location>
        <begin position="1"/>
        <end position="19"/>
    </location>
</feature>
<evidence type="ECO:0000313" key="2">
    <source>
        <dbReference type="EMBL" id="CAK7268626.1"/>
    </source>
</evidence>
<dbReference type="EMBL" id="CAWUON010000038">
    <property type="protein sequence ID" value="CAK7268626.1"/>
    <property type="molecule type" value="Genomic_DNA"/>
</dbReference>
<keyword evidence="3" id="KW-1185">Reference proteome</keyword>
<dbReference type="Proteomes" id="UP001642502">
    <property type="component" value="Unassembled WGS sequence"/>
</dbReference>
<feature type="chain" id="PRO_5045123845" evidence="1">
    <location>
        <begin position="20"/>
        <end position="181"/>
    </location>
</feature>
<evidence type="ECO:0000256" key="1">
    <source>
        <dbReference type="SAM" id="SignalP"/>
    </source>
</evidence>
<name>A0ABP0DK29_9PEZI</name>
<evidence type="ECO:0000313" key="3">
    <source>
        <dbReference type="Proteomes" id="UP001642502"/>
    </source>
</evidence>
<comment type="caution">
    <text evidence="2">The sequence shown here is derived from an EMBL/GenBank/DDBJ whole genome shotgun (WGS) entry which is preliminary data.</text>
</comment>
<accession>A0ABP0DK29</accession>
<sequence length="181" mass="19296">MLTCFVSLALALYGGAVTAVASAVPSRFVFLDKASADTYGWTVTDWFAQYSNDSALCSYNFNIAGPYSGGQMPIPAFKARCAGAGVGSPYTLCHITDLRNTTKRRQVAAKLMPTAELGAHLAVTYRFDDLVTVDSWWNYTSYATEPYSNMRAGGGQASLNGTGSGNVTTFTMTPSEVYGVA</sequence>
<protein>
    <submittedName>
        <fullName evidence="2">Uncharacterized protein</fullName>
    </submittedName>
</protein>
<keyword evidence="1" id="KW-0732">Signal</keyword>
<organism evidence="2 3">
    <name type="scientific">Sporothrix epigloea</name>
    <dbReference type="NCBI Taxonomy" id="1892477"/>
    <lineage>
        <taxon>Eukaryota</taxon>
        <taxon>Fungi</taxon>
        <taxon>Dikarya</taxon>
        <taxon>Ascomycota</taxon>
        <taxon>Pezizomycotina</taxon>
        <taxon>Sordariomycetes</taxon>
        <taxon>Sordariomycetidae</taxon>
        <taxon>Ophiostomatales</taxon>
        <taxon>Ophiostomataceae</taxon>
        <taxon>Sporothrix</taxon>
    </lineage>
</organism>
<gene>
    <name evidence="2" type="ORF">SEPCBS119000_003156</name>
</gene>
<reference evidence="2 3" key="1">
    <citation type="submission" date="2024-01" db="EMBL/GenBank/DDBJ databases">
        <authorList>
            <person name="Allen C."/>
            <person name="Tagirdzhanova G."/>
        </authorList>
    </citation>
    <scope>NUCLEOTIDE SEQUENCE [LARGE SCALE GENOMIC DNA]</scope>
    <source>
        <strain evidence="2 3">CBS 119000</strain>
    </source>
</reference>
<proteinExistence type="predicted"/>